<dbReference type="Proteomes" id="UP000291116">
    <property type="component" value="Unassembled WGS sequence"/>
</dbReference>
<organism evidence="2 3">
    <name type="scientific">Pseudo-nitzschia multistriata</name>
    <dbReference type="NCBI Taxonomy" id="183589"/>
    <lineage>
        <taxon>Eukaryota</taxon>
        <taxon>Sar</taxon>
        <taxon>Stramenopiles</taxon>
        <taxon>Ochrophyta</taxon>
        <taxon>Bacillariophyta</taxon>
        <taxon>Bacillariophyceae</taxon>
        <taxon>Bacillariophycidae</taxon>
        <taxon>Bacillariales</taxon>
        <taxon>Bacillariaceae</taxon>
        <taxon>Pseudo-nitzschia</taxon>
    </lineage>
</organism>
<feature type="compositionally biased region" description="Basic residues" evidence="1">
    <location>
        <begin position="197"/>
        <end position="208"/>
    </location>
</feature>
<sequence>MESIRSEIFLVMKRDLTKERSSIAQNRLGATLSSDNAHETICILEKGSIHTLVQRLASSSGTKIELAREVPVEVRTYEQVGASMAWHKDDILYDPPQVEVVFTLENDSDCVTMWVPDKGEGTAGETNNDIIQSQETHPNSMLILLAGGPDHCVTSLKRGRRVILKCAYVCEGATYVGEEDLHQFGSVKSNTNANRTSKPKRRKQKRRR</sequence>
<evidence type="ECO:0008006" key="4">
    <source>
        <dbReference type="Google" id="ProtNLM"/>
    </source>
</evidence>
<reference evidence="2 3" key="1">
    <citation type="submission" date="2019-01" db="EMBL/GenBank/DDBJ databases">
        <authorList>
            <person name="Ferrante I. M."/>
        </authorList>
    </citation>
    <scope>NUCLEOTIDE SEQUENCE [LARGE SCALE GENOMIC DNA]</scope>
    <source>
        <strain evidence="2 3">B856</strain>
    </source>
</reference>
<evidence type="ECO:0000313" key="3">
    <source>
        <dbReference type="Proteomes" id="UP000291116"/>
    </source>
</evidence>
<evidence type="ECO:0000313" key="2">
    <source>
        <dbReference type="EMBL" id="VEU42798.1"/>
    </source>
</evidence>
<dbReference type="AlphaFoldDB" id="A0A448ZLA0"/>
<keyword evidence="3" id="KW-1185">Reference proteome</keyword>
<protein>
    <recommendedName>
        <fullName evidence="4">Fe2OG dioxygenase domain-containing protein</fullName>
    </recommendedName>
</protein>
<proteinExistence type="predicted"/>
<name>A0A448ZLA0_9STRA</name>
<evidence type="ECO:0000256" key="1">
    <source>
        <dbReference type="SAM" id="MobiDB-lite"/>
    </source>
</evidence>
<dbReference type="EMBL" id="CAACVS010000480">
    <property type="protein sequence ID" value="VEU42798.1"/>
    <property type="molecule type" value="Genomic_DNA"/>
</dbReference>
<gene>
    <name evidence="2" type="ORF">PSNMU_V1.4_AUG-EV-PASAV3_0097870</name>
</gene>
<feature type="region of interest" description="Disordered" evidence="1">
    <location>
        <begin position="187"/>
        <end position="208"/>
    </location>
</feature>
<dbReference type="OrthoDB" id="43521at2759"/>
<accession>A0A448ZLA0</accession>